<proteinExistence type="predicted"/>
<dbReference type="AlphaFoldDB" id="A0AAP2W9L7"/>
<evidence type="ECO:0000313" key="1">
    <source>
        <dbReference type="EMBL" id="MCD2493436.1"/>
    </source>
</evidence>
<gene>
    <name evidence="1" type="ORF">LQE92_12505</name>
</gene>
<dbReference type="EMBL" id="JAJNOR010000008">
    <property type="protein sequence ID" value="MCD2493436.1"/>
    <property type="molecule type" value="Genomic_DNA"/>
</dbReference>
<accession>A0AAP2W9L7</accession>
<dbReference type="Proteomes" id="UP001299265">
    <property type="component" value="Unassembled WGS sequence"/>
</dbReference>
<comment type="caution">
    <text evidence="1">The sequence shown here is derived from an EMBL/GenBank/DDBJ whole genome shotgun (WGS) entry which is preliminary data.</text>
</comment>
<dbReference type="SUPFAM" id="SSF55874">
    <property type="entry name" value="ATPase domain of HSP90 chaperone/DNA topoisomerase II/histidine kinase"/>
    <property type="match status" value="1"/>
</dbReference>
<organism evidence="1 2">
    <name type="scientific">Lientehia hominis</name>
    <dbReference type="NCBI Taxonomy" id="2897778"/>
    <lineage>
        <taxon>Bacteria</taxon>
        <taxon>Bacillati</taxon>
        <taxon>Bacillota</taxon>
        <taxon>Clostridia</taxon>
        <taxon>Lachnospirales</taxon>
        <taxon>Lachnospiraceae</taxon>
        <taxon>Lientehia</taxon>
    </lineage>
</organism>
<dbReference type="RefSeq" id="WP_231063313.1">
    <property type="nucleotide sequence ID" value="NZ_JAJNOR010000008.1"/>
</dbReference>
<name>A0AAP2W9L7_9FIRM</name>
<keyword evidence="2" id="KW-1185">Reference proteome</keyword>
<reference evidence="1 2" key="1">
    <citation type="submission" date="2021-11" db="EMBL/GenBank/DDBJ databases">
        <title>Lacrimispora sp. nov. NSJ-141 isolated from human feces.</title>
        <authorList>
            <person name="Abdugheni R."/>
        </authorList>
    </citation>
    <scope>NUCLEOTIDE SEQUENCE [LARGE SCALE GENOMIC DNA]</scope>
    <source>
        <strain evidence="1 2">NSJ-141</strain>
    </source>
</reference>
<sequence length="63" mass="7154">MDIVRRLIEDDGGHLGIESRDGLGTSISLRLPLEHTVVESVRFLADGHERVQRYGKRKGLYVH</sequence>
<dbReference type="InterPro" id="IPR036890">
    <property type="entry name" value="HATPase_C_sf"/>
</dbReference>
<evidence type="ECO:0008006" key="3">
    <source>
        <dbReference type="Google" id="ProtNLM"/>
    </source>
</evidence>
<protein>
    <recommendedName>
        <fullName evidence="3">Histidine kinase/HSP90-like ATPase domain-containing protein</fullName>
    </recommendedName>
</protein>
<dbReference type="Gene3D" id="3.30.565.10">
    <property type="entry name" value="Histidine kinase-like ATPase, C-terminal domain"/>
    <property type="match status" value="1"/>
</dbReference>
<evidence type="ECO:0000313" key="2">
    <source>
        <dbReference type="Proteomes" id="UP001299265"/>
    </source>
</evidence>